<dbReference type="Proteomes" id="UP000000637">
    <property type="component" value="Chromosome"/>
</dbReference>
<dbReference type="AlphaFoldDB" id="A1R1R7"/>
<keyword evidence="3" id="KW-1185">Reference proteome</keyword>
<dbReference type="KEGG" id="aau:AAur_0363"/>
<gene>
    <name evidence="2" type="ordered locus">AAur_0363</name>
</gene>
<proteinExistence type="predicted"/>
<name>A1R1R7_PAEAT</name>
<feature type="compositionally biased region" description="Low complexity" evidence="1">
    <location>
        <begin position="21"/>
        <end position="31"/>
    </location>
</feature>
<accession>A1R1R7</accession>
<protein>
    <recommendedName>
        <fullName evidence="4">Di-and tripeptidase</fullName>
    </recommendedName>
</protein>
<dbReference type="EMBL" id="CP000474">
    <property type="protein sequence ID" value="ABM08441.1"/>
    <property type="molecule type" value="Genomic_DNA"/>
</dbReference>
<evidence type="ECO:0000313" key="2">
    <source>
        <dbReference type="EMBL" id="ABM08441.1"/>
    </source>
</evidence>
<organism evidence="2 3">
    <name type="scientific">Paenarthrobacter aurescens (strain TC1)</name>
    <dbReference type="NCBI Taxonomy" id="290340"/>
    <lineage>
        <taxon>Bacteria</taxon>
        <taxon>Bacillati</taxon>
        <taxon>Actinomycetota</taxon>
        <taxon>Actinomycetes</taxon>
        <taxon>Micrococcales</taxon>
        <taxon>Micrococcaceae</taxon>
        <taxon>Paenarthrobacter</taxon>
    </lineage>
</organism>
<dbReference type="eggNOG" id="COG1540">
    <property type="taxonomic scope" value="Bacteria"/>
</dbReference>
<feature type="region of interest" description="Disordered" evidence="1">
    <location>
        <begin position="1"/>
        <end position="31"/>
    </location>
</feature>
<feature type="region of interest" description="Disordered" evidence="1">
    <location>
        <begin position="389"/>
        <end position="412"/>
    </location>
</feature>
<evidence type="ECO:0000256" key="1">
    <source>
        <dbReference type="SAM" id="MobiDB-lite"/>
    </source>
</evidence>
<dbReference type="STRING" id="290340.AAur_0363"/>
<reference evidence="2 3" key="1">
    <citation type="journal article" date="2006" name="PLoS Genet.">
        <title>Secrets of soil survival revealed by the genome sequence of Arthrobacter aurescens TC1.</title>
        <authorList>
            <person name="Mongodin E.F."/>
            <person name="Shapir N."/>
            <person name="Daugherty S.C."/>
            <person name="DeBoy R.T."/>
            <person name="Emerson J.B."/>
            <person name="Shvartzbeyn A."/>
            <person name="Radune D."/>
            <person name="Vamathevan J."/>
            <person name="Riggs F."/>
            <person name="Grinberg V."/>
            <person name="Khouri H."/>
            <person name="Wackett L.P."/>
            <person name="Nelson K.E."/>
            <person name="Sadowsky M.J."/>
        </authorList>
    </citation>
    <scope>NUCLEOTIDE SEQUENCE [LARGE SCALE GENOMIC DNA]</scope>
    <source>
        <strain evidence="2 3">TC1</strain>
    </source>
</reference>
<evidence type="ECO:0000313" key="3">
    <source>
        <dbReference type="Proteomes" id="UP000000637"/>
    </source>
</evidence>
<dbReference type="HOGENOM" id="CLU_666734_0_0_11"/>
<sequence length="412" mass="43412">MRWRGGRLTGTKSGRNLSYEAPDGGTSSSSMSGPSAASWLWMPVSCETQPSVSPSAGASVWCRMTCSVLFVAFITDTPCPCMDCFRECIQVYAEARPLWAPLCAEYCPHTPMNGSRKAGAWHRLKQAVPRETTNCQGDVKMPKRPNPAVKIAQETAHNAVFDAEGNAKPGVHNVLLRAVEVQRPLVLANLRRLQRRHPHDSPAQLAAKLERHYLLAISGGGAAVGATAVVPGIGTAASLGLSALATVGFLETTALYASSLAELHGIRLTDPVRAQTMVMAIMLGEEGTSMLGALSGQSLGRSKGVTNAWGRTLTKKIPGSGFGVIRDSIQRAFLKNLLKRQGTAFLGRALPFGVGAVVGGAGNLMMGRAVVSTAKEAFGPLPDTVPGELLPNAPKNVLNNPTLEGGNSGPER</sequence>
<evidence type="ECO:0008006" key="4">
    <source>
        <dbReference type="Google" id="ProtNLM"/>
    </source>
</evidence>